<dbReference type="AlphaFoldDB" id="A0A9N7VE63"/>
<reference evidence="1" key="1">
    <citation type="submission" date="2020-03" db="EMBL/GenBank/DDBJ databases">
        <authorList>
            <person name="Weist P."/>
        </authorList>
    </citation>
    <scope>NUCLEOTIDE SEQUENCE</scope>
</reference>
<accession>A0A9N7VE63</accession>
<evidence type="ECO:0000313" key="1">
    <source>
        <dbReference type="EMBL" id="CAB1448156.1"/>
    </source>
</evidence>
<proteinExistence type="predicted"/>
<name>A0A9N7VE63_PLEPL</name>
<evidence type="ECO:0000313" key="2">
    <source>
        <dbReference type="Proteomes" id="UP001153269"/>
    </source>
</evidence>
<gene>
    <name evidence="1" type="ORF">PLEPLA_LOCUS35819</name>
</gene>
<dbReference type="Proteomes" id="UP001153269">
    <property type="component" value="Unassembled WGS sequence"/>
</dbReference>
<dbReference type="EMBL" id="CADEAL010003967">
    <property type="protein sequence ID" value="CAB1448156.1"/>
    <property type="molecule type" value="Genomic_DNA"/>
</dbReference>
<sequence>MLPLGHACKHTSLLHSNVNSCNTPVAAVCPPLHVRSSVPTCMCRSLNQSFKQSSALSVLSFASRLAASGSDFLAQLSRQQSLAKLVKHAKLCFVFWLKRWCYRWRKLRETVSQLLKRRDDCLVR</sequence>
<keyword evidence="2" id="KW-1185">Reference proteome</keyword>
<organism evidence="1 2">
    <name type="scientific">Pleuronectes platessa</name>
    <name type="common">European plaice</name>
    <dbReference type="NCBI Taxonomy" id="8262"/>
    <lineage>
        <taxon>Eukaryota</taxon>
        <taxon>Metazoa</taxon>
        <taxon>Chordata</taxon>
        <taxon>Craniata</taxon>
        <taxon>Vertebrata</taxon>
        <taxon>Euteleostomi</taxon>
        <taxon>Actinopterygii</taxon>
        <taxon>Neopterygii</taxon>
        <taxon>Teleostei</taxon>
        <taxon>Neoteleostei</taxon>
        <taxon>Acanthomorphata</taxon>
        <taxon>Carangaria</taxon>
        <taxon>Pleuronectiformes</taxon>
        <taxon>Pleuronectoidei</taxon>
        <taxon>Pleuronectidae</taxon>
        <taxon>Pleuronectes</taxon>
    </lineage>
</organism>
<protein>
    <submittedName>
        <fullName evidence="1">Uncharacterized protein</fullName>
    </submittedName>
</protein>
<comment type="caution">
    <text evidence="1">The sequence shown here is derived from an EMBL/GenBank/DDBJ whole genome shotgun (WGS) entry which is preliminary data.</text>
</comment>